<feature type="non-terminal residue" evidence="1">
    <location>
        <position position="48"/>
    </location>
</feature>
<protein>
    <recommendedName>
        <fullName evidence="2">HTH deoR-type domain-containing protein</fullName>
    </recommendedName>
</protein>
<proteinExistence type="predicted"/>
<name>A0A382PJ32_9ZZZZ</name>
<accession>A0A382PJ32</accession>
<evidence type="ECO:0008006" key="2">
    <source>
        <dbReference type="Google" id="ProtNLM"/>
    </source>
</evidence>
<organism evidence="1">
    <name type="scientific">marine metagenome</name>
    <dbReference type="NCBI Taxonomy" id="408172"/>
    <lineage>
        <taxon>unclassified sequences</taxon>
        <taxon>metagenomes</taxon>
        <taxon>ecological metagenomes</taxon>
    </lineage>
</organism>
<dbReference type="EMBL" id="UINC01107366">
    <property type="protein sequence ID" value="SVC72688.1"/>
    <property type="molecule type" value="Genomic_DNA"/>
</dbReference>
<dbReference type="AlphaFoldDB" id="A0A382PJ32"/>
<sequence>MKNMDKIYNIIRMIMEILNKRQHDILSLAEKEGYVSVENLAETFEVTQ</sequence>
<gene>
    <name evidence="1" type="ORF">METZ01_LOCUS325542</name>
</gene>
<reference evidence="1" key="1">
    <citation type="submission" date="2018-05" db="EMBL/GenBank/DDBJ databases">
        <authorList>
            <person name="Lanie J.A."/>
            <person name="Ng W.-L."/>
            <person name="Kazmierczak K.M."/>
            <person name="Andrzejewski T.M."/>
            <person name="Davidsen T.M."/>
            <person name="Wayne K.J."/>
            <person name="Tettelin H."/>
            <person name="Glass J.I."/>
            <person name="Rusch D."/>
            <person name="Podicherti R."/>
            <person name="Tsui H.-C.T."/>
            <person name="Winkler M.E."/>
        </authorList>
    </citation>
    <scope>NUCLEOTIDE SEQUENCE</scope>
</reference>
<evidence type="ECO:0000313" key="1">
    <source>
        <dbReference type="EMBL" id="SVC72688.1"/>
    </source>
</evidence>